<dbReference type="Proteomes" id="UP000011976">
    <property type="component" value="Unassembled WGS sequence"/>
</dbReference>
<evidence type="ECO:0000313" key="2">
    <source>
        <dbReference type="Proteomes" id="UP000011976"/>
    </source>
</evidence>
<reference evidence="2" key="1">
    <citation type="journal article" date="2013" name="Genome Announc.">
        <title>Genome sequence of the basidiomycetous yeast Pseudozyma antarctica T-34, a producer of the glycolipid biosurfactants mannosylerythritol lipids.</title>
        <authorList>
            <person name="Morita T."/>
            <person name="Koike H."/>
            <person name="Koyama Y."/>
            <person name="Hagiwara H."/>
            <person name="Ito E."/>
            <person name="Fukuoka T."/>
            <person name="Imura T."/>
            <person name="Machida M."/>
            <person name="Kitamoto D."/>
        </authorList>
    </citation>
    <scope>NUCLEOTIDE SEQUENCE [LARGE SCALE GENOMIC DNA]</scope>
    <source>
        <strain evidence="2">T-34</strain>
    </source>
</reference>
<protein>
    <submittedName>
        <fullName evidence="1">Ca2+ transporting ATPase</fullName>
    </submittedName>
</protein>
<name>M9M371_PSEA3</name>
<dbReference type="AlphaFoldDB" id="M9M371"/>
<proteinExistence type="predicted"/>
<accession>M9M371</accession>
<dbReference type="EMBL" id="DF196778">
    <property type="protein sequence ID" value="GAC74695.1"/>
    <property type="molecule type" value="Genomic_DNA"/>
</dbReference>
<gene>
    <name evidence="1" type="ORF">PANT_12d00095</name>
</gene>
<sequence>MGASELPAWEVEGAGGAISSFGLNESPSRRFMPVQRSRPLTGRNACDIPSFRDAKGAARGLVDEIKAQKAQKEREWAEQAKKTKVKRDKEGIAVIHCRTKATDEKPSRNVEVLFDNKD</sequence>
<organism evidence="1 2">
    <name type="scientific">Pseudozyma antarctica (strain T-34)</name>
    <name type="common">Yeast</name>
    <name type="synonym">Candida antarctica</name>
    <dbReference type="NCBI Taxonomy" id="1151754"/>
    <lineage>
        <taxon>Eukaryota</taxon>
        <taxon>Fungi</taxon>
        <taxon>Dikarya</taxon>
        <taxon>Basidiomycota</taxon>
        <taxon>Ustilaginomycotina</taxon>
        <taxon>Ustilaginomycetes</taxon>
        <taxon>Ustilaginales</taxon>
        <taxon>Ustilaginaceae</taxon>
        <taxon>Moesziomyces</taxon>
    </lineage>
</organism>
<evidence type="ECO:0000313" key="1">
    <source>
        <dbReference type="EMBL" id="GAC74695.1"/>
    </source>
</evidence>